<feature type="region of interest" description="Disordered" evidence="1">
    <location>
        <begin position="114"/>
        <end position="413"/>
    </location>
</feature>
<dbReference type="OrthoDB" id="438431at2759"/>
<evidence type="ECO:0008006" key="5">
    <source>
        <dbReference type="Google" id="ProtNLM"/>
    </source>
</evidence>
<keyword evidence="2" id="KW-0472">Membrane</keyword>
<feature type="compositionally biased region" description="Basic and acidic residues" evidence="1">
    <location>
        <begin position="446"/>
        <end position="456"/>
    </location>
</feature>
<feature type="region of interest" description="Disordered" evidence="1">
    <location>
        <begin position="626"/>
        <end position="671"/>
    </location>
</feature>
<feature type="compositionally biased region" description="Basic and acidic residues" evidence="1">
    <location>
        <begin position="188"/>
        <end position="205"/>
    </location>
</feature>
<evidence type="ECO:0000313" key="4">
    <source>
        <dbReference type="Proteomes" id="UP000838878"/>
    </source>
</evidence>
<feature type="compositionally biased region" description="Basic and acidic residues" evidence="1">
    <location>
        <begin position="503"/>
        <end position="526"/>
    </location>
</feature>
<feature type="non-terminal residue" evidence="3">
    <location>
        <position position="671"/>
    </location>
</feature>
<feature type="region of interest" description="Disordered" evidence="1">
    <location>
        <begin position="464"/>
        <end position="483"/>
    </location>
</feature>
<feature type="compositionally biased region" description="Acidic residues" evidence="1">
    <location>
        <begin position="343"/>
        <end position="362"/>
    </location>
</feature>
<protein>
    <recommendedName>
        <fullName evidence="5">Aspartyl/asparaginyl beta-hydroxylase</fullName>
    </recommendedName>
</protein>
<sequence length="671" mass="77986">MSGDVQPRKRKDKRKKKDELGIEEPRGTAAALGEGDVFIHSYSDHGTGGHWCAKVIFFSLLAILITLIGLIILENRGLTELEANSVESKYSGVLEGWIEEAPEDDHYDQHTLDLKHPEDEDDEDHLGPETDHDHEEEDEGQEIDDEHEEAEETESNEVENNEDEENEDNDDESQMSEENTDETEEVEERIPYRQYNYEEKYKQYNDVDDDDDDEEKNEDEDDKASEEVEENEDDNLSDDEDDGQNLDSDEDDDDVDNVDEDENDDDSVKYDDDDNDDEYENSEYQENDQDDSELNKNEEDSMEDDGQDDDEDEIEKIESERIDWEESAEKSYEEREQDASKADDEEDVEDFQNVDDDDEEPPIEQITTPPAGKPFVEIEEEVPVKPVDTLAEEAEYERRQEELRKQKEESQGSDMWLKLAVGGALLVATHAVLRRATARDAPAPEEQTREETPMVDRRMTLLPEDQTPIVQQTPIYASRPNIDEEVFKKPAPVVKNEPIIKPIQEEVKEKKLLLEERKPTEKVQAEEKDDEEKELYSDEEEIVEEEEEEDEEEPPPKLTPHKTPQAPQKEEESETEEVPEDVEIIDDEQIDEEIEEEEVDEDEEEISDVDDSELLNRLEAKYGRLPEPERFGKNKEGGNSIDDEWPGEPSEPYWRQQLDMAEEELRQDWLD</sequence>
<dbReference type="AlphaFoldDB" id="A0A8J9UQS9"/>
<dbReference type="EMBL" id="OV170224">
    <property type="protein sequence ID" value="CAH0724731.1"/>
    <property type="molecule type" value="Genomic_DNA"/>
</dbReference>
<feature type="compositionally biased region" description="Acidic residues" evidence="1">
    <location>
        <begin position="571"/>
        <end position="613"/>
    </location>
</feature>
<organism evidence="3 4">
    <name type="scientific">Brenthis ino</name>
    <name type="common">lesser marbled fritillary</name>
    <dbReference type="NCBI Taxonomy" id="405034"/>
    <lineage>
        <taxon>Eukaryota</taxon>
        <taxon>Metazoa</taxon>
        <taxon>Ecdysozoa</taxon>
        <taxon>Arthropoda</taxon>
        <taxon>Hexapoda</taxon>
        <taxon>Insecta</taxon>
        <taxon>Pterygota</taxon>
        <taxon>Neoptera</taxon>
        <taxon>Endopterygota</taxon>
        <taxon>Lepidoptera</taxon>
        <taxon>Glossata</taxon>
        <taxon>Ditrysia</taxon>
        <taxon>Papilionoidea</taxon>
        <taxon>Nymphalidae</taxon>
        <taxon>Heliconiinae</taxon>
        <taxon>Argynnini</taxon>
        <taxon>Brenthis</taxon>
    </lineage>
</organism>
<accession>A0A8J9UQS9</accession>
<reference evidence="3" key="1">
    <citation type="submission" date="2021-12" db="EMBL/GenBank/DDBJ databases">
        <authorList>
            <person name="Martin H S."/>
        </authorList>
    </citation>
    <scope>NUCLEOTIDE SEQUENCE</scope>
</reference>
<feature type="compositionally biased region" description="Basic and acidic residues" evidence="1">
    <location>
        <begin position="396"/>
        <end position="410"/>
    </location>
</feature>
<dbReference type="Proteomes" id="UP000838878">
    <property type="component" value="Chromosome 4"/>
</dbReference>
<keyword evidence="2" id="KW-0812">Transmembrane</keyword>
<evidence type="ECO:0000256" key="1">
    <source>
        <dbReference type="SAM" id="MobiDB-lite"/>
    </source>
</evidence>
<feature type="compositionally biased region" description="Acidic residues" evidence="1">
    <location>
        <begin position="206"/>
        <end position="292"/>
    </location>
</feature>
<gene>
    <name evidence="3" type="ORF">BINO364_LOCUS10404</name>
</gene>
<feature type="compositionally biased region" description="Basic and acidic residues" evidence="1">
    <location>
        <begin position="316"/>
        <end position="342"/>
    </location>
</feature>
<keyword evidence="2" id="KW-1133">Transmembrane helix</keyword>
<feature type="compositionally biased region" description="Acidic residues" evidence="1">
    <location>
        <begin position="300"/>
        <end position="315"/>
    </location>
</feature>
<proteinExistence type="predicted"/>
<keyword evidence="4" id="KW-1185">Reference proteome</keyword>
<feature type="region of interest" description="Disordered" evidence="1">
    <location>
        <begin position="1"/>
        <end position="25"/>
    </location>
</feature>
<feature type="region of interest" description="Disordered" evidence="1">
    <location>
        <begin position="437"/>
        <end position="456"/>
    </location>
</feature>
<feature type="compositionally biased region" description="Basic and acidic residues" evidence="1">
    <location>
        <begin position="626"/>
        <end position="636"/>
    </location>
</feature>
<feature type="region of interest" description="Disordered" evidence="1">
    <location>
        <begin position="489"/>
        <end position="614"/>
    </location>
</feature>
<feature type="compositionally biased region" description="Acidic residues" evidence="1">
    <location>
        <begin position="527"/>
        <end position="553"/>
    </location>
</feature>
<name>A0A8J9UQS9_9NEOP</name>
<evidence type="ECO:0000313" key="3">
    <source>
        <dbReference type="EMBL" id="CAH0724731.1"/>
    </source>
</evidence>
<evidence type="ECO:0000256" key="2">
    <source>
        <dbReference type="SAM" id="Phobius"/>
    </source>
</evidence>
<feature type="compositionally biased region" description="Acidic residues" evidence="1">
    <location>
        <begin position="134"/>
        <end position="187"/>
    </location>
</feature>
<feature type="transmembrane region" description="Helical" evidence="2">
    <location>
        <begin position="55"/>
        <end position="73"/>
    </location>
</feature>